<feature type="region of interest" description="Disordered" evidence="1">
    <location>
        <begin position="102"/>
        <end position="133"/>
    </location>
</feature>
<dbReference type="InterPro" id="IPR056149">
    <property type="entry name" value="PRP5/DDX46/KHDC4_KH"/>
</dbReference>
<dbReference type="eggNOG" id="KOG0334">
    <property type="taxonomic scope" value="Eukaryota"/>
</dbReference>
<name>E3NP15_CAERE</name>
<evidence type="ECO:0000256" key="1">
    <source>
        <dbReference type="SAM" id="MobiDB-lite"/>
    </source>
</evidence>
<evidence type="ECO:0000259" key="2">
    <source>
        <dbReference type="Pfam" id="PF23469"/>
    </source>
</evidence>
<evidence type="ECO:0000313" key="4">
    <source>
        <dbReference type="Proteomes" id="UP000008281"/>
    </source>
</evidence>
<dbReference type="EMBL" id="DS269296">
    <property type="protein sequence ID" value="EFP12018.1"/>
    <property type="molecule type" value="Genomic_DNA"/>
</dbReference>
<evidence type="ECO:0000313" key="3">
    <source>
        <dbReference type="EMBL" id="EFP12018.1"/>
    </source>
</evidence>
<dbReference type="OrthoDB" id="196131at2759"/>
<organism evidence="4">
    <name type="scientific">Caenorhabditis remanei</name>
    <name type="common">Caenorhabditis vulgaris</name>
    <dbReference type="NCBI Taxonomy" id="31234"/>
    <lineage>
        <taxon>Eukaryota</taxon>
        <taxon>Metazoa</taxon>
        <taxon>Ecdysozoa</taxon>
        <taxon>Nematoda</taxon>
        <taxon>Chromadorea</taxon>
        <taxon>Rhabditida</taxon>
        <taxon>Rhabditina</taxon>
        <taxon>Rhabditomorpha</taxon>
        <taxon>Rhabditoidea</taxon>
        <taxon>Rhabditidae</taxon>
        <taxon>Peloderinae</taxon>
        <taxon>Caenorhabditis</taxon>
    </lineage>
</organism>
<proteinExistence type="predicted"/>
<keyword evidence="4" id="KW-1185">Reference proteome</keyword>
<sequence length="316" mass="35323">MAGEICRAFETAGCKPPQDLKAMFERFKKEMAAEGKEVKLGGKGFEGHGYKYDEGEAEADANKKKMARLSIFYLNPVIQVHGMEAGGDDDDDLDEQLNSMIKTKRRLVHGKPQSDKPTTSGNSKTDREAEKRKDAAKLKAEELSSKLKTAQNVIQPVEKTATQLTAEAVIRGQDVAPVQISAAMLAKEKANRLNEKLNYLGGEAAPTQQQEEAWEYFEEEWDINDFPQQVRYKICSRESVGHVAELAEVGISVRGVHVPPGKEPKAGERRLHLLLEARSERNLKAAKEEIIRIMKEAFRQLTAQIQRGGTQSRYKV</sequence>
<gene>
    <name evidence="3" type="ORF">CRE_30284</name>
</gene>
<dbReference type="Proteomes" id="UP000008281">
    <property type="component" value="Unassembled WGS sequence"/>
</dbReference>
<accession>E3NP15</accession>
<protein>
    <recommendedName>
        <fullName evidence="2">ATP-dependent RNA helicase PRP5/DDX46/KHDC4 KH domain-containing protein</fullName>
    </recommendedName>
</protein>
<dbReference type="HOGENOM" id="CLU_076434_0_0_1"/>
<feature type="domain" description="ATP-dependent RNA helicase PRP5/DDX46/KHDC4 KH" evidence="2">
    <location>
        <begin position="220"/>
        <end position="295"/>
    </location>
</feature>
<dbReference type="OMA" id="HAMIVEE"/>
<dbReference type="Pfam" id="PF23469">
    <property type="entry name" value="KH_12"/>
    <property type="match status" value="1"/>
</dbReference>
<reference evidence="3" key="1">
    <citation type="submission" date="2007-07" db="EMBL/GenBank/DDBJ databases">
        <title>PCAP assembly of the Caenorhabditis remanei genome.</title>
        <authorList>
            <consortium name="The Caenorhabditis remanei Sequencing Consortium"/>
            <person name="Wilson R.K."/>
        </authorList>
    </citation>
    <scope>NUCLEOTIDE SEQUENCE [LARGE SCALE GENOMIC DNA]</scope>
    <source>
        <strain evidence="3">PB4641</strain>
    </source>
</reference>
<dbReference type="STRING" id="31234.E3NP15"/>
<dbReference type="AlphaFoldDB" id="E3NP15"/>
<feature type="compositionally biased region" description="Basic and acidic residues" evidence="1">
    <location>
        <begin position="124"/>
        <end position="133"/>
    </location>
</feature>
<dbReference type="InParanoid" id="E3NP15"/>